<gene>
    <name evidence="6" type="ORF">X797_008027</name>
</gene>
<dbReference type="CDD" id="cd00519">
    <property type="entry name" value="Lipase_3"/>
    <property type="match status" value="1"/>
</dbReference>
<evidence type="ECO:0000313" key="6">
    <source>
        <dbReference type="EMBL" id="EXU98790.1"/>
    </source>
</evidence>
<dbReference type="InterPro" id="IPR051218">
    <property type="entry name" value="Sec_MonoDiacylglyc_Lipase"/>
</dbReference>
<dbReference type="EMBL" id="JELW01000023">
    <property type="protein sequence ID" value="EXU98790.1"/>
    <property type="molecule type" value="Genomic_DNA"/>
</dbReference>
<reference evidence="6 7" key="1">
    <citation type="submission" date="2014-02" db="EMBL/GenBank/DDBJ databases">
        <title>The genome sequence of the entomopathogenic fungus Metarhizium robertsii ARSEF 2575.</title>
        <authorList>
            <person name="Giuliano Garisto Donzelli B."/>
            <person name="Roe B.A."/>
            <person name="Macmil S.L."/>
            <person name="Krasnoff S.B."/>
            <person name="Gibson D.M."/>
        </authorList>
    </citation>
    <scope>NUCLEOTIDE SEQUENCE [LARGE SCALE GENOMIC DNA]</scope>
    <source>
        <strain evidence="6 7">ARSEF 2575</strain>
    </source>
</reference>
<evidence type="ECO:0000256" key="4">
    <source>
        <dbReference type="SAM" id="SignalP"/>
    </source>
</evidence>
<dbReference type="GO" id="GO:0006629">
    <property type="term" value="P:lipid metabolic process"/>
    <property type="evidence" value="ECO:0007669"/>
    <property type="project" value="InterPro"/>
</dbReference>
<evidence type="ECO:0000256" key="3">
    <source>
        <dbReference type="ARBA" id="ARBA00048461"/>
    </source>
</evidence>
<comment type="catalytic activity">
    <reaction evidence="3">
        <text>a monoacylglycerol + H2O = glycerol + a fatty acid + H(+)</text>
        <dbReference type="Rhea" id="RHEA:15245"/>
        <dbReference type="ChEBI" id="CHEBI:15377"/>
        <dbReference type="ChEBI" id="CHEBI:15378"/>
        <dbReference type="ChEBI" id="CHEBI:17408"/>
        <dbReference type="ChEBI" id="CHEBI:17754"/>
        <dbReference type="ChEBI" id="CHEBI:28868"/>
    </reaction>
</comment>
<organism evidence="6 7">
    <name type="scientific">Metarhizium robertsii</name>
    <dbReference type="NCBI Taxonomy" id="568076"/>
    <lineage>
        <taxon>Eukaryota</taxon>
        <taxon>Fungi</taxon>
        <taxon>Dikarya</taxon>
        <taxon>Ascomycota</taxon>
        <taxon>Pezizomycotina</taxon>
        <taxon>Sordariomycetes</taxon>
        <taxon>Hypocreomycetidae</taxon>
        <taxon>Hypocreales</taxon>
        <taxon>Clavicipitaceae</taxon>
        <taxon>Metarhizium</taxon>
    </lineage>
</organism>
<comment type="similarity">
    <text evidence="1">Belongs to the AB hydrolase superfamily. Lipase family. Class 3 subfamily.</text>
</comment>
<sequence length="336" mass="36397">MMRSVILGLPLVALALATPVSNSIANVDRTPDDVAKVLERGAAGDFFKDVTGIIKILEKGLPPDIPSEAAAIAAVLEQGPPRTQVSSDVYEKLSYYAQFPGSATACVHKPAEGVVEQLYVNETTTDTQAMIYRLDSRKELILAIPGTQSQQDWETNENWRLVDYKSCKSCKAHHGFLTAWDSIVDEVERGLESALHSYPGYSVTIVGHSLGGALAELAFGSLKPKPLNVTQVITYGAPRVGNAGFADYLDKLAGASNSNAGISYRVTHYDDIITHLPPFFLGFTHPRTEYWQSADKPAEATTYKCNSRESLDCIFGKAPSSNSDAHGTYAGMKVFC</sequence>
<dbReference type="PANTHER" id="PTHR45856">
    <property type="entry name" value="ALPHA/BETA-HYDROLASES SUPERFAMILY PROTEIN"/>
    <property type="match status" value="1"/>
</dbReference>
<keyword evidence="4" id="KW-0732">Signal</keyword>
<dbReference type="Gene3D" id="3.40.50.1820">
    <property type="entry name" value="alpha/beta hydrolase"/>
    <property type="match status" value="1"/>
</dbReference>
<evidence type="ECO:0000256" key="2">
    <source>
        <dbReference type="ARBA" id="ARBA00047591"/>
    </source>
</evidence>
<evidence type="ECO:0000259" key="5">
    <source>
        <dbReference type="Pfam" id="PF01764"/>
    </source>
</evidence>
<name>A0A014P7C4_9HYPO</name>
<accession>A0A014P7C4</accession>
<proteinExistence type="inferred from homology"/>
<dbReference type="Proteomes" id="UP000030151">
    <property type="component" value="Unassembled WGS sequence"/>
</dbReference>
<dbReference type="Pfam" id="PF01764">
    <property type="entry name" value="Lipase_3"/>
    <property type="match status" value="1"/>
</dbReference>
<dbReference type="HOGENOM" id="CLU_032957_1_1_1"/>
<evidence type="ECO:0000256" key="1">
    <source>
        <dbReference type="ARBA" id="ARBA00043996"/>
    </source>
</evidence>
<protein>
    <submittedName>
        <fullName evidence="6">Lipase (Class 3)</fullName>
    </submittedName>
</protein>
<comment type="catalytic activity">
    <reaction evidence="2">
        <text>a diacylglycerol + H2O = a monoacylglycerol + a fatty acid + H(+)</text>
        <dbReference type="Rhea" id="RHEA:32731"/>
        <dbReference type="ChEBI" id="CHEBI:15377"/>
        <dbReference type="ChEBI" id="CHEBI:15378"/>
        <dbReference type="ChEBI" id="CHEBI:17408"/>
        <dbReference type="ChEBI" id="CHEBI:18035"/>
        <dbReference type="ChEBI" id="CHEBI:28868"/>
    </reaction>
</comment>
<dbReference type="eggNOG" id="KOG4569">
    <property type="taxonomic scope" value="Eukaryota"/>
</dbReference>
<feature type="domain" description="Fungal lipase-type" evidence="5">
    <location>
        <begin position="142"/>
        <end position="279"/>
    </location>
</feature>
<dbReference type="InterPro" id="IPR029058">
    <property type="entry name" value="AB_hydrolase_fold"/>
</dbReference>
<comment type="caution">
    <text evidence="6">The sequence shown here is derived from an EMBL/GenBank/DDBJ whole genome shotgun (WGS) entry which is preliminary data.</text>
</comment>
<dbReference type="InterPro" id="IPR002921">
    <property type="entry name" value="Fungal_lipase-type"/>
</dbReference>
<dbReference type="SUPFAM" id="SSF53474">
    <property type="entry name" value="alpha/beta-Hydrolases"/>
    <property type="match status" value="1"/>
</dbReference>
<dbReference type="PANTHER" id="PTHR45856:SF11">
    <property type="entry name" value="FUNGAL LIPASE-LIKE DOMAIN-CONTAINING PROTEIN"/>
    <property type="match status" value="1"/>
</dbReference>
<dbReference type="OrthoDB" id="426718at2759"/>
<feature type="chain" id="PRO_5001473499" evidence="4">
    <location>
        <begin position="18"/>
        <end position="336"/>
    </location>
</feature>
<dbReference type="AlphaFoldDB" id="A0A014P7C4"/>
<evidence type="ECO:0000313" key="7">
    <source>
        <dbReference type="Proteomes" id="UP000030151"/>
    </source>
</evidence>
<feature type="signal peptide" evidence="4">
    <location>
        <begin position="1"/>
        <end position="17"/>
    </location>
</feature>